<protein>
    <submittedName>
        <fullName evidence="1">Uncharacterized protein</fullName>
    </submittedName>
</protein>
<evidence type="ECO:0000313" key="2">
    <source>
        <dbReference type="Proteomes" id="UP001642483"/>
    </source>
</evidence>
<sequence>MTFGFKHTTSSTCFLGSNGEGERAVQRVKESETYLATDRRLLNSISLHLNCLWEGSFGRQFQCYELVPPWKKYLEEYRTVEKDIKA</sequence>
<comment type="caution">
    <text evidence="1">The sequence shown here is derived from an EMBL/GenBank/DDBJ whole genome shotgun (WGS) entry which is preliminary data.</text>
</comment>
<reference evidence="1 2" key="1">
    <citation type="submission" date="2024-02" db="EMBL/GenBank/DDBJ databases">
        <authorList>
            <person name="Daric V."/>
            <person name="Darras S."/>
        </authorList>
    </citation>
    <scope>NUCLEOTIDE SEQUENCE [LARGE SCALE GENOMIC DNA]</scope>
</reference>
<evidence type="ECO:0000313" key="1">
    <source>
        <dbReference type="EMBL" id="CAK8696140.1"/>
    </source>
</evidence>
<keyword evidence="2" id="KW-1185">Reference proteome</keyword>
<organism evidence="1 2">
    <name type="scientific">Clavelina lepadiformis</name>
    <name type="common">Light-bulb sea squirt</name>
    <name type="synonym">Ascidia lepadiformis</name>
    <dbReference type="NCBI Taxonomy" id="159417"/>
    <lineage>
        <taxon>Eukaryota</taxon>
        <taxon>Metazoa</taxon>
        <taxon>Chordata</taxon>
        <taxon>Tunicata</taxon>
        <taxon>Ascidiacea</taxon>
        <taxon>Aplousobranchia</taxon>
        <taxon>Clavelinidae</taxon>
        <taxon>Clavelina</taxon>
    </lineage>
</organism>
<proteinExistence type="predicted"/>
<name>A0ABP0GWN0_CLALP</name>
<dbReference type="Proteomes" id="UP001642483">
    <property type="component" value="Unassembled WGS sequence"/>
</dbReference>
<dbReference type="EMBL" id="CAWYQH010000152">
    <property type="protein sequence ID" value="CAK8696140.1"/>
    <property type="molecule type" value="Genomic_DNA"/>
</dbReference>
<gene>
    <name evidence="1" type="ORF">CVLEPA_LOCUS29324</name>
</gene>
<accession>A0ABP0GWN0</accession>